<protein>
    <submittedName>
        <fullName evidence="1">Uncharacterized protein</fullName>
    </submittedName>
</protein>
<sequence length="700" mass="77294">MNPLLLTMIANVHRYRGALPGSRADLYREICQVMLWRRHDAKQLVVQPRGTQKETVLRELAYVMMSARTATLTRDACEDALRQVLPRVSAQLTAAAFLDDVSSNGLLVERERSLFGFAHLTIQEYLAAEHIREKSLVQTLVAAVEDDWWRECTLLYAAGADVGPLVQACLDVGSVSALALAFECAEEGNELDPELRDRLEQLLEAPTDTPFDDEHRKLVDGVFVLRRLRGTKQVGGGRLCPPVDARTYARFLRDRGGWDGMTRPDAADVPGDDEAVTGVRWLDAHEFTTWVNDTVGGPARFRLPHAAELGEQQVYDVWTADPPVDGQAPLWVWPGHRDPRRVTSEQLQARIREDIAGPALAVSMRTAILVMRVRRAARLVVRLTTDAERAPSAQWAHLEQTLTTLYRNTVAFAPDFALGVAGDDVERVDAVARHARQLDLDDYLRFITLLEEDVLRELGPLPELVLAGRPPGALRGAWHGVQETVRSLSAPGPDQKRRQRRPHLDLVEQALVGDLGGRVHPDRRAAHLLGLRGDVYALDVGRALSGAASRYSARLHHTTGMSPSMPRGQVPFDLPLGAEPEWIAEPHQAAQRIGSLAHHVVEAIGDQPGSRFLSDQARVVDEHAMSLLLRGHRPDPHAFQQARLALAILAAEADLQHIGGDGPAGVAEVFRRATASLAWLEDRYARRRPASEGIVLLALG</sequence>
<comment type="caution">
    <text evidence="1">The sequence shown here is derived from an EMBL/GenBank/DDBJ whole genome shotgun (WGS) entry which is preliminary data.</text>
</comment>
<evidence type="ECO:0000313" key="2">
    <source>
        <dbReference type="Proteomes" id="UP001163064"/>
    </source>
</evidence>
<reference evidence="1" key="1">
    <citation type="submission" date="2022-10" db="EMBL/GenBank/DDBJ databases">
        <title>Streptomyces beihaiensis sp. nov., a chitin degrading actinobacterium, isolated from shrimp pond soil.</title>
        <authorList>
            <person name="Xie J."/>
            <person name="Shen N."/>
        </authorList>
    </citation>
    <scope>NUCLEOTIDE SEQUENCE</scope>
    <source>
        <strain evidence="1">GXMU-J5</strain>
    </source>
</reference>
<accession>A0ABT3TUR0</accession>
<dbReference type="RefSeq" id="WP_266598720.1">
    <property type="nucleotide sequence ID" value="NZ_JAPHNL010000094.1"/>
</dbReference>
<gene>
    <name evidence="1" type="ORF">OFY01_10915</name>
</gene>
<name>A0ABT3TUR0_9ACTN</name>
<dbReference type="Proteomes" id="UP001163064">
    <property type="component" value="Unassembled WGS sequence"/>
</dbReference>
<organism evidence="1 2">
    <name type="scientific">Streptomyces beihaiensis</name>
    <dbReference type="NCBI Taxonomy" id="2984495"/>
    <lineage>
        <taxon>Bacteria</taxon>
        <taxon>Bacillati</taxon>
        <taxon>Actinomycetota</taxon>
        <taxon>Actinomycetes</taxon>
        <taxon>Kitasatosporales</taxon>
        <taxon>Streptomycetaceae</taxon>
        <taxon>Streptomyces</taxon>
    </lineage>
</organism>
<proteinExistence type="predicted"/>
<keyword evidence="2" id="KW-1185">Reference proteome</keyword>
<dbReference type="EMBL" id="JAPHNL010000094">
    <property type="protein sequence ID" value="MCX3060256.1"/>
    <property type="molecule type" value="Genomic_DNA"/>
</dbReference>
<evidence type="ECO:0000313" key="1">
    <source>
        <dbReference type="EMBL" id="MCX3060256.1"/>
    </source>
</evidence>